<dbReference type="PROSITE" id="PS00122">
    <property type="entry name" value="CARBOXYLESTERASE_B_1"/>
    <property type="match status" value="1"/>
</dbReference>
<accession>A0A370TKW4</accession>
<comment type="caution">
    <text evidence="6">The sequence shown here is derived from an EMBL/GenBank/DDBJ whole genome shotgun (WGS) entry which is preliminary data.</text>
</comment>
<dbReference type="InterPro" id="IPR050654">
    <property type="entry name" value="AChE-related_enzymes"/>
</dbReference>
<evidence type="ECO:0000256" key="4">
    <source>
        <dbReference type="RuleBase" id="RU361235"/>
    </source>
</evidence>
<evidence type="ECO:0000313" key="6">
    <source>
        <dbReference type="EMBL" id="RDL36163.1"/>
    </source>
</evidence>
<evidence type="ECO:0000259" key="5">
    <source>
        <dbReference type="Pfam" id="PF00135"/>
    </source>
</evidence>
<dbReference type="EMBL" id="NPIC01000005">
    <property type="protein sequence ID" value="RDL36163.1"/>
    <property type="molecule type" value="Genomic_DNA"/>
</dbReference>
<dbReference type="PANTHER" id="PTHR43918">
    <property type="entry name" value="ACETYLCHOLINESTERASE"/>
    <property type="match status" value="1"/>
</dbReference>
<dbReference type="EC" id="3.1.1.-" evidence="4"/>
<dbReference type="RefSeq" id="XP_031868819.1">
    <property type="nucleotide sequence ID" value="XM_032015398.1"/>
</dbReference>
<evidence type="ECO:0000313" key="7">
    <source>
        <dbReference type="Proteomes" id="UP000254866"/>
    </source>
</evidence>
<organism evidence="6 7">
    <name type="scientific">Venustampulla echinocandica</name>
    <dbReference type="NCBI Taxonomy" id="2656787"/>
    <lineage>
        <taxon>Eukaryota</taxon>
        <taxon>Fungi</taxon>
        <taxon>Dikarya</taxon>
        <taxon>Ascomycota</taxon>
        <taxon>Pezizomycotina</taxon>
        <taxon>Leotiomycetes</taxon>
        <taxon>Helotiales</taxon>
        <taxon>Pleuroascaceae</taxon>
        <taxon>Venustampulla</taxon>
    </lineage>
</organism>
<gene>
    <name evidence="6" type="ORF">BP5553_06775</name>
</gene>
<feature type="signal peptide" evidence="4">
    <location>
        <begin position="1"/>
        <end position="17"/>
    </location>
</feature>
<dbReference type="PANTHER" id="PTHR43918:SF4">
    <property type="entry name" value="CARBOXYLIC ESTER HYDROLASE"/>
    <property type="match status" value="1"/>
</dbReference>
<dbReference type="AlphaFoldDB" id="A0A370TKW4"/>
<dbReference type="InterPro" id="IPR029058">
    <property type="entry name" value="AB_hydrolase_fold"/>
</dbReference>
<dbReference type="STRING" id="2656787.A0A370TKW4"/>
<name>A0A370TKW4_9HELO</name>
<dbReference type="Proteomes" id="UP000254866">
    <property type="component" value="Unassembled WGS sequence"/>
</dbReference>
<dbReference type="GO" id="GO:0052689">
    <property type="term" value="F:carboxylic ester hydrolase activity"/>
    <property type="evidence" value="ECO:0007669"/>
    <property type="project" value="TreeGrafter"/>
</dbReference>
<keyword evidence="3 4" id="KW-0378">Hydrolase</keyword>
<dbReference type="InterPro" id="IPR019826">
    <property type="entry name" value="Carboxylesterase_B_AS"/>
</dbReference>
<dbReference type="OrthoDB" id="408631at2759"/>
<comment type="similarity">
    <text evidence="2">Belongs to the 'GDXG' lipolytic enzyme family.</text>
</comment>
<evidence type="ECO:0000256" key="2">
    <source>
        <dbReference type="ARBA" id="ARBA00010515"/>
    </source>
</evidence>
<dbReference type="Pfam" id="PF00135">
    <property type="entry name" value="COesterase"/>
    <property type="match status" value="1"/>
</dbReference>
<proteinExistence type="inferred from homology"/>
<sequence>MQLSTVCTALSLPLTWATPQFSSKHGNCTVGQIVKTSSGPIAGHAAAKYPEVSEYLGIPYAQPPVGNLRFAAPVKYAGSSLVNGSAFGSSCPKPPSQNITPSPDLIAASNVTAIGLELFNLIGNPDVVYSEDCLFLNVWSKPQSGERKKAVMVYVHGGAFSGGTSSTPIFNGATLAEREDVIIVTLNYRVSILGFPGNPTAQNNVGFLDQRLAMEWVRDNIANFGGDPARITLFGQSAGGSSVDYYAYAWASDPIVAGIIAQSGTTISFGLPYPESVSAAAWYSVSAAVGCGDSSTDSTALLACMRNVEHDSLLKSVPSDGLNALFSAFGPTVDNTIVFSNYSQQTAASIPMLLGSADYESGVLRTQLALANTTFVDSDWDEANLAGYTCPAGIRANASIAANNPTWRYRYHGVFPNTNISWQGGAYHGAELTLLFGTTFATPSSTPEEIEFETYIQGAWAAFAKDPVHGLTTYEGGWPLYDPAKESLVRLAYDNLVGTNLAFPEIYDAGCVNASLPALLCRIFGLC</sequence>
<reference evidence="6 7" key="1">
    <citation type="journal article" date="2018" name="IMA Fungus">
        <title>IMA Genome-F 9: Draft genome sequence of Annulohypoxylon stygium, Aspergillus mulundensis, Berkeleyomyces basicola (syn. Thielaviopsis basicola), Ceratocystis smalleyi, two Cercospora beticola strains, Coleophoma cylindrospora, Fusarium fracticaudum, Phialophora cf. hyalina, and Morchella septimelata.</title>
        <authorList>
            <person name="Wingfield B.D."/>
            <person name="Bills G.F."/>
            <person name="Dong Y."/>
            <person name="Huang W."/>
            <person name="Nel W.J."/>
            <person name="Swalarsk-Parry B.S."/>
            <person name="Vaghefi N."/>
            <person name="Wilken P.M."/>
            <person name="An Z."/>
            <person name="de Beer Z.W."/>
            <person name="De Vos L."/>
            <person name="Chen L."/>
            <person name="Duong T.A."/>
            <person name="Gao Y."/>
            <person name="Hammerbacher A."/>
            <person name="Kikkert J.R."/>
            <person name="Li Y."/>
            <person name="Li H."/>
            <person name="Li K."/>
            <person name="Li Q."/>
            <person name="Liu X."/>
            <person name="Ma X."/>
            <person name="Naidoo K."/>
            <person name="Pethybridge S.J."/>
            <person name="Sun J."/>
            <person name="Steenkamp E.T."/>
            <person name="van der Nest M.A."/>
            <person name="van Wyk S."/>
            <person name="Wingfield M.J."/>
            <person name="Xiong C."/>
            <person name="Yue Q."/>
            <person name="Zhang X."/>
        </authorList>
    </citation>
    <scope>NUCLEOTIDE SEQUENCE [LARGE SCALE GENOMIC DNA]</scope>
    <source>
        <strain evidence="6 7">BP 5553</strain>
    </source>
</reference>
<dbReference type="InterPro" id="IPR002018">
    <property type="entry name" value="CarbesteraseB"/>
</dbReference>
<protein>
    <recommendedName>
        <fullName evidence="4">Carboxylic ester hydrolase</fullName>
        <ecNumber evidence="4">3.1.1.-</ecNumber>
    </recommendedName>
</protein>
<comment type="similarity">
    <text evidence="1 4">Belongs to the type-B carboxylesterase/lipase family.</text>
</comment>
<feature type="domain" description="Carboxylesterase type B" evidence="5">
    <location>
        <begin position="32"/>
        <end position="371"/>
    </location>
</feature>
<dbReference type="SUPFAM" id="SSF53474">
    <property type="entry name" value="alpha/beta-Hydrolases"/>
    <property type="match status" value="1"/>
</dbReference>
<dbReference type="PROSITE" id="PS01173">
    <property type="entry name" value="LIPASE_GDXG_HIS"/>
    <property type="match status" value="1"/>
</dbReference>
<dbReference type="InterPro" id="IPR002168">
    <property type="entry name" value="Lipase_GDXG_HIS_AS"/>
</dbReference>
<evidence type="ECO:0000256" key="1">
    <source>
        <dbReference type="ARBA" id="ARBA00005964"/>
    </source>
</evidence>
<dbReference type="Gene3D" id="3.40.50.1820">
    <property type="entry name" value="alpha/beta hydrolase"/>
    <property type="match status" value="1"/>
</dbReference>
<keyword evidence="4" id="KW-0732">Signal</keyword>
<feature type="chain" id="PRO_5016478408" description="Carboxylic ester hydrolase" evidence="4">
    <location>
        <begin position="18"/>
        <end position="527"/>
    </location>
</feature>
<keyword evidence="7" id="KW-1185">Reference proteome</keyword>
<dbReference type="GeneID" id="43599624"/>
<evidence type="ECO:0000256" key="3">
    <source>
        <dbReference type="ARBA" id="ARBA00022801"/>
    </source>
</evidence>